<proteinExistence type="predicted"/>
<reference evidence="2 3" key="1">
    <citation type="submission" date="2016-03" db="EMBL/GenBank/DDBJ databases">
        <title>Whole genome sequencing of Grifola frondosa 9006-11.</title>
        <authorList>
            <person name="Min B."/>
            <person name="Park H."/>
            <person name="Kim J.-G."/>
            <person name="Cho H."/>
            <person name="Oh Y.-L."/>
            <person name="Kong W.-S."/>
            <person name="Choi I.-G."/>
        </authorList>
    </citation>
    <scope>NUCLEOTIDE SEQUENCE [LARGE SCALE GENOMIC DNA]</scope>
    <source>
        <strain evidence="2 3">9006-11</strain>
    </source>
</reference>
<name>A0A1C7MAU6_GRIFR</name>
<comment type="caution">
    <text evidence="2">The sequence shown here is derived from an EMBL/GenBank/DDBJ whole genome shotgun (WGS) entry which is preliminary data.</text>
</comment>
<evidence type="ECO:0000313" key="2">
    <source>
        <dbReference type="EMBL" id="OBZ73529.1"/>
    </source>
</evidence>
<evidence type="ECO:0000313" key="3">
    <source>
        <dbReference type="Proteomes" id="UP000092993"/>
    </source>
</evidence>
<feature type="transmembrane region" description="Helical" evidence="1">
    <location>
        <begin position="123"/>
        <end position="143"/>
    </location>
</feature>
<keyword evidence="1" id="KW-0472">Membrane</keyword>
<keyword evidence="1" id="KW-0812">Transmembrane</keyword>
<sequence>MATAIFAIIELTLFLTFKHNFYHAAPSLVLSKLYSNSMMVLLNNRVSLRYGKQSTFESSQLSSAYARETLGERSAGPIQVNISRGLETYGSESIAMGPVTSHSPSERQKASLDLTGDHDLPSAAYLCLFFLVYLLGLSLLAVLRVHWLCFAVLVNTKIGRVFYVFSPRMLRRDAVSVLQRCSTADGREGRLYGQH</sequence>
<dbReference type="Proteomes" id="UP000092993">
    <property type="component" value="Unassembled WGS sequence"/>
</dbReference>
<dbReference type="AlphaFoldDB" id="A0A1C7MAU6"/>
<dbReference type="OrthoDB" id="2757853at2759"/>
<organism evidence="2 3">
    <name type="scientific">Grifola frondosa</name>
    <name type="common">Maitake</name>
    <name type="synonym">Polyporus frondosus</name>
    <dbReference type="NCBI Taxonomy" id="5627"/>
    <lineage>
        <taxon>Eukaryota</taxon>
        <taxon>Fungi</taxon>
        <taxon>Dikarya</taxon>
        <taxon>Basidiomycota</taxon>
        <taxon>Agaricomycotina</taxon>
        <taxon>Agaricomycetes</taxon>
        <taxon>Polyporales</taxon>
        <taxon>Grifolaceae</taxon>
        <taxon>Grifola</taxon>
    </lineage>
</organism>
<dbReference type="EMBL" id="LUGG01000006">
    <property type="protein sequence ID" value="OBZ73529.1"/>
    <property type="molecule type" value="Genomic_DNA"/>
</dbReference>
<keyword evidence="3" id="KW-1185">Reference proteome</keyword>
<accession>A0A1C7MAU6</accession>
<evidence type="ECO:0000256" key="1">
    <source>
        <dbReference type="SAM" id="Phobius"/>
    </source>
</evidence>
<keyword evidence="1" id="KW-1133">Transmembrane helix</keyword>
<gene>
    <name evidence="2" type="ORF">A0H81_06411</name>
</gene>
<protein>
    <submittedName>
        <fullName evidence="2">Uncharacterized protein</fullName>
    </submittedName>
</protein>